<keyword evidence="1" id="KW-0969">Cilium</keyword>
<dbReference type="OrthoDB" id="8563081at2"/>
<keyword evidence="1" id="KW-0282">Flagellum</keyword>
<dbReference type="EMBL" id="CP000774">
    <property type="protein sequence ID" value="ABS64158.1"/>
    <property type="molecule type" value="Genomic_DNA"/>
</dbReference>
<accession>A7HW75</accession>
<dbReference type="HOGENOM" id="CLU_141460_2_0_5"/>
<dbReference type="Proteomes" id="UP000006377">
    <property type="component" value="Chromosome"/>
</dbReference>
<keyword evidence="1" id="KW-0966">Cell projection</keyword>
<dbReference type="AlphaFoldDB" id="A7HW75"/>
<dbReference type="GO" id="GO:0044781">
    <property type="term" value="P:bacterial-type flagellum organization"/>
    <property type="evidence" value="ECO:0007669"/>
    <property type="project" value="InterPro"/>
</dbReference>
<dbReference type="KEGG" id="pla:Plav_2549"/>
<name>A7HW75_PARL1</name>
<protein>
    <submittedName>
        <fullName evidence="1">Flagellar FlaF family protein</fullName>
    </submittedName>
</protein>
<dbReference type="Pfam" id="PF07309">
    <property type="entry name" value="FlaF"/>
    <property type="match status" value="1"/>
</dbReference>
<keyword evidence="2" id="KW-1185">Reference proteome</keyword>
<dbReference type="InterPro" id="IPR010845">
    <property type="entry name" value="FlaF"/>
</dbReference>
<evidence type="ECO:0000313" key="2">
    <source>
        <dbReference type="Proteomes" id="UP000006377"/>
    </source>
</evidence>
<sequence>MSRPHDAYANASRMATKDPREFEATILTRAAGQLQRIRDNWTNETASALRDALLYNRRIWTVFAASAAEKEHPLPREIKQNIANLAIFIFKRTSEIESSREPAPQLLDTLIMINREIAAGLYSRG</sequence>
<evidence type="ECO:0000313" key="1">
    <source>
        <dbReference type="EMBL" id="ABS64158.1"/>
    </source>
</evidence>
<dbReference type="eggNOG" id="COG5442">
    <property type="taxonomic scope" value="Bacteria"/>
</dbReference>
<proteinExistence type="predicted"/>
<organism evidence="1 2">
    <name type="scientific">Parvibaculum lavamentivorans (strain DS-1 / DSM 13023 / NCIMB 13966)</name>
    <dbReference type="NCBI Taxonomy" id="402881"/>
    <lineage>
        <taxon>Bacteria</taxon>
        <taxon>Pseudomonadati</taxon>
        <taxon>Pseudomonadota</taxon>
        <taxon>Alphaproteobacteria</taxon>
        <taxon>Hyphomicrobiales</taxon>
        <taxon>Parvibaculaceae</taxon>
        <taxon>Parvibaculum</taxon>
    </lineage>
</organism>
<dbReference type="NCBIfam" id="NF009435">
    <property type="entry name" value="PRK12794.1"/>
    <property type="match status" value="1"/>
</dbReference>
<dbReference type="STRING" id="402881.Plav_2549"/>
<gene>
    <name evidence="1" type="ordered locus">Plav_2549</name>
</gene>
<reference evidence="1 2" key="1">
    <citation type="journal article" date="2011" name="Stand. Genomic Sci.">
        <title>Complete genome sequence of Parvibaculum lavamentivorans type strain (DS-1(T)).</title>
        <authorList>
            <person name="Schleheck D."/>
            <person name="Weiss M."/>
            <person name="Pitluck S."/>
            <person name="Bruce D."/>
            <person name="Land M.L."/>
            <person name="Han S."/>
            <person name="Saunders E."/>
            <person name="Tapia R."/>
            <person name="Detter C."/>
            <person name="Brettin T."/>
            <person name="Han J."/>
            <person name="Woyke T."/>
            <person name="Goodwin L."/>
            <person name="Pennacchio L."/>
            <person name="Nolan M."/>
            <person name="Cook A.M."/>
            <person name="Kjelleberg S."/>
            <person name="Thomas T."/>
        </authorList>
    </citation>
    <scope>NUCLEOTIDE SEQUENCE [LARGE SCALE GENOMIC DNA]</scope>
    <source>
        <strain evidence="2">DS-1 / DSM 13023 / NCIMB 13966</strain>
    </source>
</reference>